<keyword evidence="2" id="KW-1185">Reference proteome</keyword>
<accession>A0A8T0FIJ4</accession>
<organism evidence="1 2">
    <name type="scientific">Argiope bruennichi</name>
    <name type="common">Wasp spider</name>
    <name type="synonym">Aranea bruennichi</name>
    <dbReference type="NCBI Taxonomy" id="94029"/>
    <lineage>
        <taxon>Eukaryota</taxon>
        <taxon>Metazoa</taxon>
        <taxon>Ecdysozoa</taxon>
        <taxon>Arthropoda</taxon>
        <taxon>Chelicerata</taxon>
        <taxon>Arachnida</taxon>
        <taxon>Araneae</taxon>
        <taxon>Araneomorphae</taxon>
        <taxon>Entelegynae</taxon>
        <taxon>Araneoidea</taxon>
        <taxon>Araneidae</taxon>
        <taxon>Argiope</taxon>
    </lineage>
</organism>
<dbReference type="AlphaFoldDB" id="A0A8T0FIJ4"/>
<proteinExistence type="predicted"/>
<evidence type="ECO:0000313" key="2">
    <source>
        <dbReference type="Proteomes" id="UP000807504"/>
    </source>
</evidence>
<name>A0A8T0FIJ4_ARGBR</name>
<sequence>MEDVALSFDNSRGILETEDLLKLRRCGLIHCNLVRAWEKITFLDILLDYAFFQICNSGNSNYVNENSIRDRKQSIDDLVERAKSYHQVVGNQKHLINVNRLFLERN</sequence>
<dbReference type="EMBL" id="JABXBU010000012">
    <property type="protein sequence ID" value="KAF8789349.1"/>
    <property type="molecule type" value="Genomic_DNA"/>
</dbReference>
<protein>
    <submittedName>
        <fullName evidence="1">Uncharacterized protein</fullName>
    </submittedName>
</protein>
<evidence type="ECO:0000313" key="1">
    <source>
        <dbReference type="EMBL" id="KAF8789349.1"/>
    </source>
</evidence>
<reference evidence="1" key="2">
    <citation type="submission" date="2020-06" db="EMBL/GenBank/DDBJ databases">
        <authorList>
            <person name="Sheffer M."/>
        </authorList>
    </citation>
    <scope>NUCLEOTIDE SEQUENCE</scope>
</reference>
<gene>
    <name evidence="1" type="ORF">HNY73_007290</name>
</gene>
<comment type="caution">
    <text evidence="1">The sequence shown here is derived from an EMBL/GenBank/DDBJ whole genome shotgun (WGS) entry which is preliminary data.</text>
</comment>
<reference evidence="1" key="1">
    <citation type="journal article" date="2020" name="bioRxiv">
        <title>Chromosome-level reference genome of the European wasp spider Argiope bruennichi: a resource for studies on range expansion and evolutionary adaptation.</title>
        <authorList>
            <person name="Sheffer M.M."/>
            <person name="Hoppe A."/>
            <person name="Krehenwinkel H."/>
            <person name="Uhl G."/>
            <person name="Kuss A.W."/>
            <person name="Jensen L."/>
            <person name="Jensen C."/>
            <person name="Gillespie R.G."/>
            <person name="Hoff K.J."/>
            <person name="Prost S."/>
        </authorList>
    </citation>
    <scope>NUCLEOTIDE SEQUENCE</scope>
</reference>
<dbReference type="Proteomes" id="UP000807504">
    <property type="component" value="Unassembled WGS sequence"/>
</dbReference>